<sequence>MDLDDLRIIVWNERESGKLSDIPPDLFSSARRALEEIEGEIQGIADPFSEEGAVLQDRYHSIRETLATIVKLRLKKILRLAEAQIEGGYIDREELKQMNAQEHGMFEAVCREIGDCRQALVDGVLLERAVPPPAAHPVPVCEEEPCEPAEEDGGEDEIAALIDEAFSKSIPDSEIPSRAPPAEGGAISIVLVNEALPAFMGLDGRTYALEAGDLVTLPKENAGVLCERNIALNIRLIK</sequence>
<comment type="caution">
    <text evidence="1">The sequence shown here is derived from an EMBL/GenBank/DDBJ whole genome shotgun (WGS) entry which is preliminary data.</text>
</comment>
<dbReference type="OrthoDB" id="157576at2157"/>
<evidence type="ECO:0000313" key="2">
    <source>
        <dbReference type="Proteomes" id="UP000292580"/>
    </source>
</evidence>
<dbReference type="Gene3D" id="3.40.5.50">
    <property type="match status" value="1"/>
</dbReference>
<evidence type="ECO:0008006" key="3">
    <source>
        <dbReference type="Google" id="ProtNLM"/>
    </source>
</evidence>
<dbReference type="CDD" id="cd11714">
    <property type="entry name" value="GINS_A_archaea"/>
    <property type="match status" value="1"/>
</dbReference>
<protein>
    <recommendedName>
        <fullName evidence="3">DNA replication complex GINS family protein</fullName>
    </recommendedName>
</protein>
<organism evidence="1 2">
    <name type="scientific">Methanofollis fontis</name>
    <dbReference type="NCBI Taxonomy" id="2052832"/>
    <lineage>
        <taxon>Archaea</taxon>
        <taxon>Methanobacteriati</taxon>
        <taxon>Methanobacteriota</taxon>
        <taxon>Stenosarchaea group</taxon>
        <taxon>Methanomicrobia</taxon>
        <taxon>Methanomicrobiales</taxon>
        <taxon>Methanomicrobiaceae</taxon>
        <taxon>Methanofollis</taxon>
    </lineage>
</organism>
<proteinExistence type="predicted"/>
<keyword evidence="2" id="KW-1185">Reference proteome</keyword>
<accession>A0A483CYQ8</accession>
<reference evidence="1 2" key="1">
    <citation type="submission" date="2017-11" db="EMBL/GenBank/DDBJ databases">
        <title>Isolation and Characterization of Methanofollis Species from Methane Seep Offshore SW Taiwan.</title>
        <authorList>
            <person name="Teng N.-H."/>
            <person name="Lai M.-C."/>
            <person name="Chen S.-C."/>
        </authorList>
    </citation>
    <scope>NUCLEOTIDE SEQUENCE [LARGE SCALE GENOMIC DNA]</scope>
    <source>
        <strain evidence="1 2">FWC-SCC2</strain>
    </source>
</reference>
<dbReference type="AlphaFoldDB" id="A0A483CYQ8"/>
<dbReference type="Proteomes" id="UP000292580">
    <property type="component" value="Unassembled WGS sequence"/>
</dbReference>
<evidence type="ECO:0000313" key="1">
    <source>
        <dbReference type="EMBL" id="TAJ44886.1"/>
    </source>
</evidence>
<dbReference type="RefSeq" id="WP_130646698.1">
    <property type="nucleotide sequence ID" value="NZ_PGCL01000002.1"/>
</dbReference>
<name>A0A483CYQ8_9EURY</name>
<dbReference type="EMBL" id="PGCL01000002">
    <property type="protein sequence ID" value="TAJ44886.1"/>
    <property type="molecule type" value="Genomic_DNA"/>
</dbReference>
<gene>
    <name evidence="1" type="ORF">CUJ86_06275</name>
</gene>